<sequence length="42" mass="4934">MCWFSSAFTRSQKREENAMNIPFFHTEASRYRSIAETTGEES</sequence>
<name>A0A0E9QW40_ANGAN</name>
<dbReference type="EMBL" id="GBXM01087391">
    <property type="protein sequence ID" value="JAH21186.1"/>
    <property type="molecule type" value="Transcribed_RNA"/>
</dbReference>
<reference evidence="1" key="1">
    <citation type="submission" date="2014-11" db="EMBL/GenBank/DDBJ databases">
        <authorList>
            <person name="Amaro Gonzalez C."/>
        </authorList>
    </citation>
    <scope>NUCLEOTIDE SEQUENCE</scope>
</reference>
<dbReference type="AlphaFoldDB" id="A0A0E9QW40"/>
<organism evidence="1">
    <name type="scientific">Anguilla anguilla</name>
    <name type="common">European freshwater eel</name>
    <name type="synonym">Muraena anguilla</name>
    <dbReference type="NCBI Taxonomy" id="7936"/>
    <lineage>
        <taxon>Eukaryota</taxon>
        <taxon>Metazoa</taxon>
        <taxon>Chordata</taxon>
        <taxon>Craniata</taxon>
        <taxon>Vertebrata</taxon>
        <taxon>Euteleostomi</taxon>
        <taxon>Actinopterygii</taxon>
        <taxon>Neopterygii</taxon>
        <taxon>Teleostei</taxon>
        <taxon>Anguilliformes</taxon>
        <taxon>Anguillidae</taxon>
        <taxon>Anguilla</taxon>
    </lineage>
</organism>
<protein>
    <submittedName>
        <fullName evidence="1">Uncharacterized protein</fullName>
    </submittedName>
</protein>
<evidence type="ECO:0000313" key="1">
    <source>
        <dbReference type="EMBL" id="JAH21186.1"/>
    </source>
</evidence>
<reference evidence="1" key="2">
    <citation type="journal article" date="2015" name="Fish Shellfish Immunol.">
        <title>Early steps in the European eel (Anguilla anguilla)-Vibrio vulnificus interaction in the gills: Role of the RtxA13 toxin.</title>
        <authorList>
            <person name="Callol A."/>
            <person name="Pajuelo D."/>
            <person name="Ebbesson L."/>
            <person name="Teles M."/>
            <person name="MacKenzie S."/>
            <person name="Amaro C."/>
        </authorList>
    </citation>
    <scope>NUCLEOTIDE SEQUENCE</scope>
</reference>
<accession>A0A0E9QW40</accession>
<proteinExistence type="predicted"/>